<evidence type="ECO:0000313" key="2">
    <source>
        <dbReference type="EMBL" id="KMT22847.1"/>
    </source>
</evidence>
<dbReference type="OrthoDB" id="2082550at2"/>
<name>A0A0J8DAG9_CLOCY</name>
<comment type="caution">
    <text evidence="2">The sequence shown here is derived from an EMBL/GenBank/DDBJ whole genome shotgun (WGS) entry which is preliminary data.</text>
</comment>
<dbReference type="EMBL" id="LFVU01000004">
    <property type="protein sequence ID" value="KMT22847.1"/>
    <property type="molecule type" value="Genomic_DNA"/>
</dbReference>
<organism evidence="2 3">
    <name type="scientific">Clostridium cylindrosporum DSM 605</name>
    <dbReference type="NCBI Taxonomy" id="1121307"/>
    <lineage>
        <taxon>Bacteria</taxon>
        <taxon>Bacillati</taxon>
        <taxon>Bacillota</taxon>
        <taxon>Clostridia</taxon>
        <taxon>Eubacteriales</taxon>
        <taxon>Clostridiaceae</taxon>
        <taxon>Clostridium</taxon>
    </lineage>
</organism>
<accession>A0A0J8DAG9</accession>
<evidence type="ECO:0000259" key="1">
    <source>
        <dbReference type="Pfam" id="PF18730"/>
    </source>
</evidence>
<dbReference type="Proteomes" id="UP000036756">
    <property type="component" value="Unassembled WGS sequence"/>
</dbReference>
<dbReference type="RefSeq" id="WP_048569581.1">
    <property type="nucleotide sequence ID" value="NZ_LFVU01000004.1"/>
</dbReference>
<feature type="domain" description="Cthe-2314-like HEPN" evidence="1">
    <location>
        <begin position="50"/>
        <end position="230"/>
    </location>
</feature>
<sequence length="271" mass="33013">MFKYWFIDKKDQIQIAKDHSFIDNLKFDFKYKTTRKEIDYLDLGYTLDPWLIQLRIRLRELRFSIINFIYFYNKNIDDRTICDLGEDNGRFFPNLSDEGRGYLFQLNYFYGNFQVQYISIIDALYHVLNIYYDINVDGSFGFNKNIIKKVKMKNQGISNRLENFWKDCKISRYRNDKIHNYDPNIPDKGYDESRKGVIMHYCPRYIHSKEKYELLNEECIKMEQLLKDIKRYMGKDTNKHLDRVDVKVDYNKPKSVDKVKGQYKRKKRKTK</sequence>
<dbReference type="Pfam" id="PF18730">
    <property type="entry name" value="HEPN_Cthe2314"/>
    <property type="match status" value="1"/>
</dbReference>
<dbReference type="STRING" id="1121307.CLCY_5c00860"/>
<dbReference type="InterPro" id="IPR041394">
    <property type="entry name" value="HEPN_Cthe2314"/>
</dbReference>
<keyword evidence="3" id="KW-1185">Reference proteome</keyword>
<dbReference type="AlphaFoldDB" id="A0A0J8DAG9"/>
<gene>
    <name evidence="2" type="ORF">CLCY_5c00860</name>
</gene>
<evidence type="ECO:0000313" key="3">
    <source>
        <dbReference type="Proteomes" id="UP000036756"/>
    </source>
</evidence>
<dbReference type="PATRIC" id="fig|1121307.3.peg.2019"/>
<proteinExistence type="predicted"/>
<protein>
    <recommendedName>
        <fullName evidence="1">Cthe-2314-like HEPN domain-containing protein</fullName>
    </recommendedName>
</protein>
<reference evidence="2 3" key="1">
    <citation type="submission" date="2015-06" db="EMBL/GenBank/DDBJ databases">
        <title>Draft genome sequence of the purine-degrading Clostridium cylindrosporum HC-1 (DSM 605).</title>
        <authorList>
            <person name="Poehlein A."/>
            <person name="Schiel-Bengelsdorf B."/>
            <person name="Bengelsdorf F."/>
            <person name="Daniel R."/>
            <person name="Duerre P."/>
        </authorList>
    </citation>
    <scope>NUCLEOTIDE SEQUENCE [LARGE SCALE GENOMIC DNA]</scope>
    <source>
        <strain evidence="2 3">DSM 605</strain>
    </source>
</reference>